<keyword evidence="3" id="KW-1185">Reference proteome</keyword>
<name>A0ABN9XRN3_9DINO</name>
<gene>
    <name evidence="2" type="ORF">PCOR1329_LOCUS79210</name>
</gene>
<comment type="caution">
    <text evidence="2">The sequence shown here is derived from an EMBL/GenBank/DDBJ whole genome shotgun (WGS) entry which is preliminary data.</text>
</comment>
<accession>A0ABN9XRN3</accession>
<proteinExistence type="predicted"/>
<evidence type="ECO:0000313" key="3">
    <source>
        <dbReference type="Proteomes" id="UP001189429"/>
    </source>
</evidence>
<feature type="compositionally biased region" description="Low complexity" evidence="1">
    <location>
        <begin position="40"/>
        <end position="52"/>
    </location>
</feature>
<evidence type="ECO:0000313" key="2">
    <source>
        <dbReference type="EMBL" id="CAK0902641.1"/>
    </source>
</evidence>
<feature type="non-terminal residue" evidence="2">
    <location>
        <position position="1"/>
    </location>
</feature>
<sequence>ALRRRGALPGRPPGRRGPAGPAGRARGRRRPARGCEGRGPRAPSRGRARGAAGEVAVVLPHGQPGRAAACLRRARLSE</sequence>
<feature type="region of interest" description="Disordered" evidence="1">
    <location>
        <begin position="1"/>
        <end position="52"/>
    </location>
</feature>
<organism evidence="2 3">
    <name type="scientific">Prorocentrum cordatum</name>
    <dbReference type="NCBI Taxonomy" id="2364126"/>
    <lineage>
        <taxon>Eukaryota</taxon>
        <taxon>Sar</taxon>
        <taxon>Alveolata</taxon>
        <taxon>Dinophyceae</taxon>
        <taxon>Prorocentrales</taxon>
        <taxon>Prorocentraceae</taxon>
        <taxon>Prorocentrum</taxon>
    </lineage>
</organism>
<evidence type="ECO:0000256" key="1">
    <source>
        <dbReference type="SAM" id="MobiDB-lite"/>
    </source>
</evidence>
<feature type="non-terminal residue" evidence="2">
    <location>
        <position position="78"/>
    </location>
</feature>
<reference evidence="2" key="1">
    <citation type="submission" date="2023-10" db="EMBL/GenBank/DDBJ databases">
        <authorList>
            <person name="Chen Y."/>
            <person name="Shah S."/>
            <person name="Dougan E. K."/>
            <person name="Thang M."/>
            <person name="Chan C."/>
        </authorList>
    </citation>
    <scope>NUCLEOTIDE SEQUENCE [LARGE SCALE GENOMIC DNA]</scope>
</reference>
<protein>
    <submittedName>
        <fullName evidence="2">Uncharacterized protein</fullName>
    </submittedName>
</protein>
<dbReference type="EMBL" id="CAUYUJ010021101">
    <property type="protein sequence ID" value="CAK0902641.1"/>
    <property type="molecule type" value="Genomic_DNA"/>
</dbReference>
<dbReference type="Proteomes" id="UP001189429">
    <property type="component" value="Unassembled WGS sequence"/>
</dbReference>